<evidence type="ECO:0000313" key="3">
    <source>
        <dbReference type="Proteomes" id="UP000816034"/>
    </source>
</evidence>
<feature type="compositionally biased region" description="Low complexity" evidence="1">
    <location>
        <begin position="251"/>
        <end position="260"/>
    </location>
</feature>
<evidence type="ECO:0000313" key="2">
    <source>
        <dbReference type="EMBL" id="KAG2382080.1"/>
    </source>
</evidence>
<feature type="region of interest" description="Disordered" evidence="1">
    <location>
        <begin position="180"/>
        <end position="314"/>
    </location>
</feature>
<organism evidence="2 3">
    <name type="scientific">Naegleria lovaniensis</name>
    <name type="common">Amoeba</name>
    <dbReference type="NCBI Taxonomy" id="51637"/>
    <lineage>
        <taxon>Eukaryota</taxon>
        <taxon>Discoba</taxon>
        <taxon>Heterolobosea</taxon>
        <taxon>Tetramitia</taxon>
        <taxon>Eutetramitia</taxon>
        <taxon>Vahlkampfiidae</taxon>
        <taxon>Naegleria</taxon>
    </lineage>
</organism>
<feature type="compositionally biased region" description="Low complexity" evidence="1">
    <location>
        <begin position="199"/>
        <end position="211"/>
    </location>
</feature>
<feature type="compositionally biased region" description="Polar residues" evidence="1">
    <location>
        <begin position="1"/>
        <end position="11"/>
    </location>
</feature>
<feature type="compositionally biased region" description="Basic and acidic residues" evidence="1">
    <location>
        <begin position="13"/>
        <end position="27"/>
    </location>
</feature>
<feature type="compositionally biased region" description="Polar residues" evidence="1">
    <location>
        <begin position="220"/>
        <end position="240"/>
    </location>
</feature>
<dbReference type="RefSeq" id="XP_044547759.1">
    <property type="nucleotide sequence ID" value="XM_044695670.1"/>
</dbReference>
<feature type="compositionally biased region" description="Low complexity" evidence="1">
    <location>
        <begin position="41"/>
        <end position="51"/>
    </location>
</feature>
<gene>
    <name evidence="2" type="ORF">C9374_005872</name>
</gene>
<feature type="compositionally biased region" description="Polar residues" evidence="1">
    <location>
        <begin position="90"/>
        <end position="102"/>
    </location>
</feature>
<feature type="region of interest" description="Disordered" evidence="1">
    <location>
        <begin position="1"/>
        <end position="103"/>
    </location>
</feature>
<dbReference type="Proteomes" id="UP000816034">
    <property type="component" value="Unassembled WGS sequence"/>
</dbReference>
<accession>A0AA88GQ83</accession>
<evidence type="ECO:0000256" key="1">
    <source>
        <dbReference type="SAM" id="MobiDB-lite"/>
    </source>
</evidence>
<reference evidence="2 3" key="1">
    <citation type="journal article" date="2018" name="BMC Genomics">
        <title>The genome of Naegleria lovaniensis, the basis for a comparative approach to unravel pathogenicity factors of the human pathogenic amoeba N. fowleri.</title>
        <authorList>
            <person name="Liechti N."/>
            <person name="Schurch N."/>
            <person name="Bruggmann R."/>
            <person name="Wittwer M."/>
        </authorList>
    </citation>
    <scope>NUCLEOTIDE SEQUENCE [LARGE SCALE GENOMIC DNA]</scope>
    <source>
        <strain evidence="2 3">ATCC 30569</strain>
    </source>
</reference>
<comment type="caution">
    <text evidence="2">The sequence shown here is derived from an EMBL/GenBank/DDBJ whole genome shotgun (WGS) entry which is preliminary data.</text>
</comment>
<dbReference type="EMBL" id="PYSW02000025">
    <property type="protein sequence ID" value="KAG2382080.1"/>
    <property type="molecule type" value="Genomic_DNA"/>
</dbReference>
<feature type="compositionally biased region" description="Low complexity" evidence="1">
    <location>
        <begin position="72"/>
        <end position="81"/>
    </location>
</feature>
<dbReference type="GeneID" id="68098327"/>
<keyword evidence="3" id="KW-1185">Reference proteome</keyword>
<dbReference type="AlphaFoldDB" id="A0AA88GQ83"/>
<proteinExistence type="predicted"/>
<name>A0AA88GQ83_NAELO</name>
<sequence length="325" mass="36056">MGGGASKNSFRQYLEEREHPFQKRTDRAFVVSASKYRAHPSQSSETTTTQQDFSPHDVAVIEKGKIISQTESASSSNHRSSPPLQHDPSSKNSPRRTNTLPVKQTPKFFKQSLPYSSEPLFSWFKKKQRPNKTFPSAAINEKDVIVDEASVWHNTRIWVSNPDETETSVVDGATLNLTPTLSSSSLDSNEEQTNGIHFNNNNSLNQQVNSNRVQHAPPTEMTTSPTNIVSSSYTSTSNAPVTVVKSEKTEPSSTNNSPPSCKNANNTKQLDHNTIAGDKERTFNLTPMKSQRTKRNVSAAAPLERNRSSSLPNAFFPIPNKRTLL</sequence>
<protein>
    <submittedName>
        <fullName evidence="2">Uncharacterized protein</fullName>
    </submittedName>
</protein>